<keyword evidence="3" id="KW-1185">Reference proteome</keyword>
<dbReference type="AlphaFoldDB" id="A0A4W4F4U4"/>
<sequence length="88" mass="10402">KQVKPKQLLYILEDLNAEDLKKFQWHLTNSVEDDSRIPKSQLKNTYRHDTVDKMMQKYGPVGAVEITLFILNKMNLNYLAETLRTKHI</sequence>
<reference evidence="2" key="3">
    <citation type="submission" date="2020-05" db="EMBL/GenBank/DDBJ databases">
        <title>Electrophorus electricus (electric eel) genome, fEleEle1, primary haplotype.</title>
        <authorList>
            <person name="Myers G."/>
            <person name="Meyer A."/>
            <person name="Fedrigo O."/>
            <person name="Formenti G."/>
            <person name="Rhie A."/>
            <person name="Tracey A."/>
            <person name="Sims Y."/>
            <person name="Jarvis E.D."/>
        </authorList>
    </citation>
    <scope>NUCLEOTIDE SEQUENCE [LARGE SCALE GENOMIC DNA]</scope>
</reference>
<dbReference type="InterPro" id="IPR011029">
    <property type="entry name" value="DEATH-like_dom_sf"/>
</dbReference>
<dbReference type="Pfam" id="PF02758">
    <property type="entry name" value="PYRIN"/>
    <property type="match status" value="1"/>
</dbReference>
<dbReference type="CDD" id="cd08321">
    <property type="entry name" value="Pyrin_ASC-like"/>
    <property type="match status" value="1"/>
</dbReference>
<dbReference type="SMART" id="SM01289">
    <property type="entry name" value="PYRIN"/>
    <property type="match status" value="1"/>
</dbReference>
<evidence type="ECO:0000313" key="3">
    <source>
        <dbReference type="Proteomes" id="UP000314983"/>
    </source>
</evidence>
<proteinExistence type="predicted"/>
<dbReference type="PROSITE" id="PS50824">
    <property type="entry name" value="DAPIN"/>
    <property type="match status" value="1"/>
</dbReference>
<evidence type="ECO:0000313" key="2">
    <source>
        <dbReference type="Ensembl" id="ENSEEEP00000019556.2"/>
    </source>
</evidence>
<reference evidence="2" key="5">
    <citation type="submission" date="2025-09" db="UniProtKB">
        <authorList>
            <consortium name="Ensembl"/>
        </authorList>
    </citation>
    <scope>IDENTIFICATION</scope>
</reference>
<reference evidence="3" key="1">
    <citation type="journal article" date="2014" name="Science">
        <title>Nonhuman genetics. Genomic basis for the convergent evolution of electric organs.</title>
        <authorList>
            <person name="Gallant J.R."/>
            <person name="Traeger L.L."/>
            <person name="Volkening J.D."/>
            <person name="Moffett H."/>
            <person name="Chen P.H."/>
            <person name="Novina C.D."/>
            <person name="Phillips G.N.Jr."/>
            <person name="Anand R."/>
            <person name="Wells G.B."/>
            <person name="Pinch M."/>
            <person name="Guth R."/>
            <person name="Unguez G.A."/>
            <person name="Albert J.S."/>
            <person name="Zakon H.H."/>
            <person name="Samanta M.P."/>
            <person name="Sussman M.R."/>
        </authorList>
    </citation>
    <scope>NUCLEOTIDE SEQUENCE [LARGE SCALE GENOMIC DNA]</scope>
</reference>
<evidence type="ECO:0000259" key="1">
    <source>
        <dbReference type="PROSITE" id="PS50824"/>
    </source>
</evidence>
<dbReference type="InterPro" id="IPR004020">
    <property type="entry name" value="DAPIN"/>
</dbReference>
<accession>A0A4W4F4U4</accession>
<dbReference type="Ensembl" id="ENSEEET00000019771.2">
    <property type="protein sequence ID" value="ENSEEEP00000019556.2"/>
    <property type="gene ID" value="ENSEEEG00000025804.1"/>
</dbReference>
<feature type="domain" description="Pyrin" evidence="1">
    <location>
        <begin position="1"/>
        <end position="88"/>
    </location>
</feature>
<reference evidence="2" key="4">
    <citation type="submission" date="2025-08" db="UniProtKB">
        <authorList>
            <consortium name="Ensembl"/>
        </authorList>
    </citation>
    <scope>IDENTIFICATION</scope>
</reference>
<dbReference type="Gene3D" id="1.10.533.10">
    <property type="entry name" value="Death Domain, Fas"/>
    <property type="match status" value="1"/>
</dbReference>
<reference evidence="3" key="2">
    <citation type="journal article" date="2017" name="Sci. Adv.">
        <title>A tail of two voltages: Proteomic comparison of the three electric organs of the electric eel.</title>
        <authorList>
            <person name="Traeger L.L."/>
            <person name="Sabat G."/>
            <person name="Barrett-Wilt G.A."/>
            <person name="Wells G.B."/>
            <person name="Sussman M.R."/>
        </authorList>
    </citation>
    <scope>NUCLEOTIDE SEQUENCE [LARGE SCALE GENOMIC DNA]</scope>
</reference>
<dbReference type="SUPFAM" id="SSF47986">
    <property type="entry name" value="DEATH domain"/>
    <property type="match status" value="1"/>
</dbReference>
<dbReference type="GeneTree" id="ENSGT01120000272237"/>
<protein>
    <recommendedName>
        <fullName evidence="1">Pyrin domain-containing protein</fullName>
    </recommendedName>
</protein>
<dbReference type="Proteomes" id="UP000314983">
    <property type="component" value="Chromosome 5"/>
</dbReference>
<name>A0A4W4F4U4_ELEEL</name>
<organism evidence="2 3">
    <name type="scientific">Electrophorus electricus</name>
    <name type="common">Electric eel</name>
    <name type="synonym">Gymnotus electricus</name>
    <dbReference type="NCBI Taxonomy" id="8005"/>
    <lineage>
        <taxon>Eukaryota</taxon>
        <taxon>Metazoa</taxon>
        <taxon>Chordata</taxon>
        <taxon>Craniata</taxon>
        <taxon>Vertebrata</taxon>
        <taxon>Euteleostomi</taxon>
        <taxon>Actinopterygii</taxon>
        <taxon>Neopterygii</taxon>
        <taxon>Teleostei</taxon>
        <taxon>Ostariophysi</taxon>
        <taxon>Gymnotiformes</taxon>
        <taxon>Gymnotoidei</taxon>
        <taxon>Gymnotidae</taxon>
        <taxon>Electrophorus</taxon>
    </lineage>
</organism>
<dbReference type="OMA" id="QATRRWD"/>